<evidence type="ECO:0000313" key="12">
    <source>
        <dbReference type="Proteomes" id="UP000002748"/>
    </source>
</evidence>
<evidence type="ECO:0000313" key="11">
    <source>
        <dbReference type="EMBL" id="EJT45889.1"/>
    </source>
</evidence>
<dbReference type="KEGG" id="tasa:A1Q1_05652"/>
<feature type="repeat" description="Solcar" evidence="8">
    <location>
        <begin position="7"/>
        <end position="129"/>
    </location>
</feature>
<dbReference type="PANTHER" id="PTHR45939:SF1">
    <property type="entry name" value="MITOCHONDRIAL THIAMINE PYROPHOSPHATE CARRIER 1-RELATED"/>
    <property type="match status" value="1"/>
</dbReference>
<evidence type="ECO:0000256" key="2">
    <source>
        <dbReference type="ARBA" id="ARBA00006375"/>
    </source>
</evidence>
<dbReference type="EMBL" id="ALBS01000319">
    <property type="protein sequence ID" value="EJT45889.1"/>
    <property type="molecule type" value="Genomic_DNA"/>
</dbReference>
<evidence type="ECO:0000256" key="10">
    <source>
        <dbReference type="SAM" id="Phobius"/>
    </source>
</evidence>
<evidence type="ECO:0000256" key="6">
    <source>
        <dbReference type="ARBA" id="ARBA00022989"/>
    </source>
</evidence>
<evidence type="ECO:0000256" key="8">
    <source>
        <dbReference type="PROSITE-ProRule" id="PRU00282"/>
    </source>
</evidence>
<dbReference type="RefSeq" id="XP_014176336.1">
    <property type="nucleotide sequence ID" value="XM_014320861.1"/>
</dbReference>
<evidence type="ECO:0000256" key="4">
    <source>
        <dbReference type="ARBA" id="ARBA00022692"/>
    </source>
</evidence>
<dbReference type="GO" id="GO:0015217">
    <property type="term" value="F:ADP transmembrane transporter activity"/>
    <property type="evidence" value="ECO:0007669"/>
    <property type="project" value="TreeGrafter"/>
</dbReference>
<accession>J6ENF5</accession>
<evidence type="ECO:0000256" key="1">
    <source>
        <dbReference type="ARBA" id="ARBA00004141"/>
    </source>
</evidence>
<dbReference type="PANTHER" id="PTHR45939">
    <property type="entry name" value="PEROXISOMAL MEMBRANE PROTEIN PMP34-RELATED"/>
    <property type="match status" value="1"/>
</dbReference>
<name>J6ENF5_TRIAS</name>
<proteinExistence type="inferred from homology"/>
<evidence type="ECO:0000256" key="9">
    <source>
        <dbReference type="RuleBase" id="RU000488"/>
    </source>
</evidence>
<feature type="repeat" description="Solcar" evidence="8">
    <location>
        <begin position="137"/>
        <end position="229"/>
    </location>
</feature>
<dbReference type="Proteomes" id="UP000002748">
    <property type="component" value="Unassembled WGS sequence"/>
</dbReference>
<keyword evidence="5" id="KW-0677">Repeat</keyword>
<keyword evidence="6 10" id="KW-1133">Transmembrane helix</keyword>
<dbReference type="GeneID" id="25989164"/>
<keyword evidence="7 8" id="KW-0472">Membrane</keyword>
<feature type="transmembrane region" description="Helical" evidence="10">
    <location>
        <begin position="12"/>
        <end position="30"/>
    </location>
</feature>
<dbReference type="InterPro" id="IPR052217">
    <property type="entry name" value="Mito/Peroxisomal_Carrier"/>
</dbReference>
<evidence type="ECO:0000256" key="7">
    <source>
        <dbReference type="ARBA" id="ARBA00023136"/>
    </source>
</evidence>
<dbReference type="Gene3D" id="1.50.40.10">
    <property type="entry name" value="Mitochondrial carrier domain"/>
    <property type="match status" value="1"/>
</dbReference>
<evidence type="ECO:0000256" key="3">
    <source>
        <dbReference type="ARBA" id="ARBA00022448"/>
    </source>
</evidence>
<dbReference type="InterPro" id="IPR023395">
    <property type="entry name" value="MCP_dom_sf"/>
</dbReference>
<protein>
    <submittedName>
        <fullName evidence="11">Adenine nucleotide transporter</fullName>
    </submittedName>
</protein>
<comment type="caution">
    <text evidence="11">The sequence shown here is derived from an EMBL/GenBank/DDBJ whole genome shotgun (WGS) entry which is preliminary data.</text>
</comment>
<dbReference type="PROSITE" id="PS50920">
    <property type="entry name" value="SOLCAR"/>
    <property type="match status" value="3"/>
</dbReference>
<dbReference type="Pfam" id="PF00153">
    <property type="entry name" value="Mito_carr"/>
    <property type="match status" value="4"/>
</dbReference>
<dbReference type="SUPFAM" id="SSF103506">
    <property type="entry name" value="Mitochondrial carrier"/>
    <property type="match status" value="1"/>
</dbReference>
<comment type="subcellular location">
    <subcellularLocation>
        <location evidence="1">Membrane</location>
        <topology evidence="1">Multi-pass membrane protein</topology>
    </subcellularLocation>
</comment>
<organism evidence="11 12">
    <name type="scientific">Trichosporon asahii var. asahii (strain ATCC 90039 / CBS 2479 / JCM 2466 / KCTC 7840 / NBRC 103889/ NCYC 2677 / UAMH 7654)</name>
    <name type="common">Yeast</name>
    <dbReference type="NCBI Taxonomy" id="1186058"/>
    <lineage>
        <taxon>Eukaryota</taxon>
        <taxon>Fungi</taxon>
        <taxon>Dikarya</taxon>
        <taxon>Basidiomycota</taxon>
        <taxon>Agaricomycotina</taxon>
        <taxon>Tremellomycetes</taxon>
        <taxon>Trichosporonales</taxon>
        <taxon>Trichosporonaceae</taxon>
        <taxon>Trichosporon</taxon>
    </lineage>
</organism>
<dbReference type="VEuPathDB" id="FungiDB:A1Q1_05652"/>
<dbReference type="OrthoDB" id="446044at2759"/>
<keyword evidence="4 8" id="KW-0812">Transmembrane</keyword>
<feature type="repeat" description="Solcar" evidence="8">
    <location>
        <begin position="239"/>
        <end position="329"/>
    </location>
</feature>
<evidence type="ECO:0000256" key="5">
    <source>
        <dbReference type="ARBA" id="ARBA00022737"/>
    </source>
</evidence>
<sequence length="353" mass="37639">MSQQEPLTPFGSALAGALGAIFSNALVYPLDTAKTRIQALPHDEVEREVAEATEVSPSIKEKAKGGNPLAKLIVALANKTKKMAMLAMLIRILRTEGLAGTFRGFAASMINTFSMQFAYFYFHSFLRTAALKKVATLGTGAELGLGAAAGALAQIFTIPVAVVATRQQLWNPPKGATGKAAQEPSLLATARSIVAEGGITALWTGLKPGLVLTVNPAITYGVFERGKGIILKGREGGKLGVGEAFWLGCLSKTLATIVTYPYIFAKVRLQGHTPDDVDGHVPKGALEILKDVYHEQGIKGWYQGLSAQIIKAVLCQGILFVSKEQFEDQARQILRVAGDLRGKLAERGVKLPV</sequence>
<dbReference type="AlphaFoldDB" id="J6ENF5"/>
<feature type="transmembrane region" description="Helical" evidence="10">
    <location>
        <begin position="101"/>
        <end position="123"/>
    </location>
</feature>
<reference evidence="11 12" key="1">
    <citation type="journal article" date="2012" name="Eukaryot. Cell">
        <title>Draft genome sequence of CBS 2479, the standard type strain of Trichosporon asahii.</title>
        <authorList>
            <person name="Yang R.Y."/>
            <person name="Li H.T."/>
            <person name="Zhu H."/>
            <person name="Zhou G.P."/>
            <person name="Wang M."/>
            <person name="Wang L."/>
        </authorList>
    </citation>
    <scope>NUCLEOTIDE SEQUENCE [LARGE SCALE GENOMIC DNA]</scope>
    <source>
        <strain evidence="12">ATCC 90039 / CBS 2479 / JCM 2466 / KCTC 7840 / NCYC 2677 / UAMH 7654</strain>
    </source>
</reference>
<feature type="transmembrane region" description="Helical" evidence="10">
    <location>
        <begin position="143"/>
        <end position="164"/>
    </location>
</feature>
<gene>
    <name evidence="11" type="ORF">A1Q1_05652</name>
</gene>
<dbReference type="HOGENOM" id="CLU_015166_6_3_1"/>
<dbReference type="InterPro" id="IPR018108">
    <property type="entry name" value="MCP_transmembrane"/>
</dbReference>
<dbReference type="GO" id="GO:0016020">
    <property type="term" value="C:membrane"/>
    <property type="evidence" value="ECO:0007669"/>
    <property type="project" value="UniProtKB-SubCell"/>
</dbReference>
<keyword evidence="3 9" id="KW-0813">Transport</keyword>
<comment type="similarity">
    <text evidence="2 9">Belongs to the mitochondrial carrier (TC 2.A.29) family.</text>
</comment>